<evidence type="ECO:0000313" key="3">
    <source>
        <dbReference type="Proteomes" id="UP000007241"/>
    </source>
</evidence>
<evidence type="ECO:0000256" key="1">
    <source>
        <dbReference type="SAM" id="MobiDB-lite"/>
    </source>
</evidence>
<organism evidence="2 3">
    <name type="scientific">Batrachochytrium dendrobatidis (strain JAM81 / FGSC 10211)</name>
    <name type="common">Frog chytrid fungus</name>
    <dbReference type="NCBI Taxonomy" id="684364"/>
    <lineage>
        <taxon>Eukaryota</taxon>
        <taxon>Fungi</taxon>
        <taxon>Fungi incertae sedis</taxon>
        <taxon>Chytridiomycota</taxon>
        <taxon>Chytridiomycota incertae sedis</taxon>
        <taxon>Chytridiomycetes</taxon>
        <taxon>Rhizophydiales</taxon>
        <taxon>Rhizophydiales incertae sedis</taxon>
        <taxon>Batrachochytrium</taxon>
    </lineage>
</organism>
<evidence type="ECO:0000313" key="2">
    <source>
        <dbReference type="EMBL" id="EGF76229.1"/>
    </source>
</evidence>
<dbReference type="AlphaFoldDB" id="F4PEW1"/>
<proteinExistence type="predicted"/>
<keyword evidence="3" id="KW-1185">Reference proteome</keyword>
<reference evidence="2 3" key="1">
    <citation type="submission" date="2009-12" db="EMBL/GenBank/DDBJ databases">
        <title>The draft genome of Batrachochytrium dendrobatidis.</title>
        <authorList>
            <consortium name="US DOE Joint Genome Institute (JGI-PGF)"/>
            <person name="Kuo A."/>
            <person name="Salamov A."/>
            <person name="Schmutz J."/>
            <person name="Lucas S."/>
            <person name="Pitluck S."/>
            <person name="Rosenblum E."/>
            <person name="Stajich J."/>
            <person name="Eisen M."/>
            <person name="Grigoriev I.V."/>
        </authorList>
    </citation>
    <scope>NUCLEOTIDE SEQUENCE [LARGE SCALE GENOMIC DNA]</scope>
    <source>
        <strain evidence="3">JAM81 / FGSC 10211</strain>
    </source>
</reference>
<feature type="region of interest" description="Disordered" evidence="1">
    <location>
        <begin position="121"/>
        <end position="144"/>
    </location>
</feature>
<dbReference type="InParanoid" id="F4PEW1"/>
<gene>
    <name evidence="2" type="ORF">BATDEDRAFT_28706</name>
</gene>
<evidence type="ECO:0008006" key="4">
    <source>
        <dbReference type="Google" id="ProtNLM"/>
    </source>
</evidence>
<accession>F4PEW1</accession>
<name>F4PEW1_BATDJ</name>
<sequence length="216" mass="24450">MKKFSSVHGTVTMIQDYSVSSDEELNGCYKLMSLLTEDGSTVNFVISPTTYFLDHVMVSIGDRVTAFYDVNVPVILIYPPQYQALIIARDNPYQNVKVDYFDSQLENYFLSTPGNRQFGGFQPPFAPPGQGPDAGAPTSPPPSFVPQQQAEAYAVDPGGIARCLFSYTYVWLRGFEQFWFYPTFVGRNSISGYRWTGSRWIYFGIDLQQIESFTCY</sequence>
<protein>
    <recommendedName>
        <fullName evidence="4">Transporter</fullName>
    </recommendedName>
</protein>
<dbReference type="HOGENOM" id="CLU_1277412_0_0_1"/>
<dbReference type="EMBL" id="GL882900">
    <property type="protein sequence ID" value="EGF76229.1"/>
    <property type="molecule type" value="Genomic_DNA"/>
</dbReference>
<dbReference type="Proteomes" id="UP000007241">
    <property type="component" value="Unassembled WGS sequence"/>
</dbReference>